<evidence type="ECO:0000313" key="1">
    <source>
        <dbReference type="EMBL" id="PNX87290.1"/>
    </source>
</evidence>
<evidence type="ECO:0000313" key="2">
    <source>
        <dbReference type="Proteomes" id="UP000236291"/>
    </source>
</evidence>
<sequence>MNPDVFLAHSGVRRIEFIEEACIDPWEIDGVNRSVIFNRLVSMATGYSVLVVRETLEQPLPLERLYLSLHQMFGNTPLAQRGVNPLNVAAPQQPLVPQNEVPVVVPDEVVEDDNGMNFMSEEEDPKEDPYLRWEKGEFCPNSHL</sequence>
<reference evidence="1 2" key="2">
    <citation type="journal article" date="2017" name="Front. Plant Sci.">
        <title>Gene Classification and Mining of Molecular Markers Useful in Red Clover (Trifolium pratense) Breeding.</title>
        <authorList>
            <person name="Istvanek J."/>
            <person name="Dluhosova J."/>
            <person name="Dluhos P."/>
            <person name="Patkova L."/>
            <person name="Nedelnik J."/>
            <person name="Repkova J."/>
        </authorList>
    </citation>
    <scope>NUCLEOTIDE SEQUENCE [LARGE SCALE GENOMIC DNA]</scope>
    <source>
        <strain evidence="2">cv. Tatra</strain>
        <tissue evidence="1">Young leaves</tissue>
    </source>
</reference>
<organism evidence="1 2">
    <name type="scientific">Trifolium pratense</name>
    <name type="common">Red clover</name>
    <dbReference type="NCBI Taxonomy" id="57577"/>
    <lineage>
        <taxon>Eukaryota</taxon>
        <taxon>Viridiplantae</taxon>
        <taxon>Streptophyta</taxon>
        <taxon>Embryophyta</taxon>
        <taxon>Tracheophyta</taxon>
        <taxon>Spermatophyta</taxon>
        <taxon>Magnoliopsida</taxon>
        <taxon>eudicotyledons</taxon>
        <taxon>Gunneridae</taxon>
        <taxon>Pentapetalae</taxon>
        <taxon>rosids</taxon>
        <taxon>fabids</taxon>
        <taxon>Fabales</taxon>
        <taxon>Fabaceae</taxon>
        <taxon>Papilionoideae</taxon>
        <taxon>50 kb inversion clade</taxon>
        <taxon>NPAAA clade</taxon>
        <taxon>Hologalegina</taxon>
        <taxon>IRL clade</taxon>
        <taxon>Trifolieae</taxon>
        <taxon>Trifolium</taxon>
    </lineage>
</organism>
<name>A0A2K3M927_TRIPR</name>
<reference evidence="1 2" key="1">
    <citation type="journal article" date="2014" name="Am. J. Bot.">
        <title>Genome assembly and annotation for red clover (Trifolium pratense; Fabaceae).</title>
        <authorList>
            <person name="Istvanek J."/>
            <person name="Jaros M."/>
            <person name="Krenek A."/>
            <person name="Repkova J."/>
        </authorList>
    </citation>
    <scope>NUCLEOTIDE SEQUENCE [LARGE SCALE GENOMIC DNA]</scope>
    <source>
        <strain evidence="2">cv. Tatra</strain>
        <tissue evidence="1">Young leaves</tissue>
    </source>
</reference>
<protein>
    <submittedName>
        <fullName evidence="1">Uncharacterized protein</fullName>
    </submittedName>
</protein>
<dbReference type="Proteomes" id="UP000236291">
    <property type="component" value="Unassembled WGS sequence"/>
</dbReference>
<accession>A0A2K3M927</accession>
<dbReference type="AlphaFoldDB" id="A0A2K3M927"/>
<comment type="caution">
    <text evidence="1">The sequence shown here is derived from an EMBL/GenBank/DDBJ whole genome shotgun (WGS) entry which is preliminary data.</text>
</comment>
<dbReference type="EMBL" id="ASHM01053485">
    <property type="protein sequence ID" value="PNX87290.1"/>
    <property type="molecule type" value="Genomic_DNA"/>
</dbReference>
<proteinExistence type="predicted"/>
<gene>
    <name evidence="1" type="ORF">L195_g043377</name>
</gene>